<keyword evidence="12" id="KW-1185">Reference proteome</keyword>
<gene>
    <name evidence="11" type="ORF">DSM104329_01503</name>
</gene>
<dbReference type="SUPFAM" id="SSF55874">
    <property type="entry name" value="ATPase domain of HSP90 chaperone/DNA topoisomerase II/histidine kinase"/>
    <property type="match status" value="1"/>
</dbReference>
<feature type="transmembrane region" description="Helical" evidence="9">
    <location>
        <begin position="139"/>
        <end position="157"/>
    </location>
</feature>
<organism evidence="11 12">
    <name type="scientific">Capillimicrobium parvum</name>
    <dbReference type="NCBI Taxonomy" id="2884022"/>
    <lineage>
        <taxon>Bacteria</taxon>
        <taxon>Bacillati</taxon>
        <taxon>Actinomycetota</taxon>
        <taxon>Thermoleophilia</taxon>
        <taxon>Solirubrobacterales</taxon>
        <taxon>Capillimicrobiaceae</taxon>
        <taxon>Capillimicrobium</taxon>
    </lineage>
</organism>
<evidence type="ECO:0000256" key="2">
    <source>
        <dbReference type="ARBA" id="ARBA00012438"/>
    </source>
</evidence>
<evidence type="ECO:0000256" key="9">
    <source>
        <dbReference type="SAM" id="Phobius"/>
    </source>
</evidence>
<dbReference type="InterPro" id="IPR036890">
    <property type="entry name" value="HATPase_C_sf"/>
</dbReference>
<dbReference type="RefSeq" id="WP_259314776.1">
    <property type="nucleotide sequence ID" value="NZ_CP087164.1"/>
</dbReference>
<dbReference type="PANTHER" id="PTHR24421">
    <property type="entry name" value="NITRATE/NITRITE SENSOR PROTEIN NARX-RELATED"/>
    <property type="match status" value="1"/>
</dbReference>
<dbReference type="EMBL" id="CP087164">
    <property type="protein sequence ID" value="UGS35118.1"/>
    <property type="molecule type" value="Genomic_DNA"/>
</dbReference>
<dbReference type="InterPro" id="IPR050482">
    <property type="entry name" value="Sensor_HK_TwoCompSys"/>
</dbReference>
<dbReference type="GO" id="GO:0005524">
    <property type="term" value="F:ATP binding"/>
    <property type="evidence" value="ECO:0007669"/>
    <property type="project" value="UniProtKB-KW"/>
</dbReference>
<keyword evidence="9" id="KW-0472">Membrane</keyword>
<keyword evidence="8" id="KW-0902">Two-component regulatory system</keyword>
<dbReference type="SMART" id="SM00387">
    <property type="entry name" value="HATPase_c"/>
    <property type="match status" value="1"/>
</dbReference>
<dbReference type="KEGG" id="sbae:DSM104329_01503"/>
<evidence type="ECO:0000256" key="4">
    <source>
        <dbReference type="ARBA" id="ARBA00022679"/>
    </source>
</evidence>
<feature type="domain" description="Histidine kinase/HSP90-like ATPase" evidence="10">
    <location>
        <begin position="491"/>
        <end position="580"/>
    </location>
</feature>
<dbReference type="InterPro" id="IPR011712">
    <property type="entry name" value="Sig_transdc_His_kin_sub3_dim/P"/>
</dbReference>
<evidence type="ECO:0000259" key="10">
    <source>
        <dbReference type="SMART" id="SM00387"/>
    </source>
</evidence>
<evidence type="ECO:0000256" key="5">
    <source>
        <dbReference type="ARBA" id="ARBA00022741"/>
    </source>
</evidence>
<dbReference type="GO" id="GO:0046983">
    <property type="term" value="F:protein dimerization activity"/>
    <property type="evidence" value="ECO:0007669"/>
    <property type="project" value="InterPro"/>
</dbReference>
<evidence type="ECO:0000256" key="8">
    <source>
        <dbReference type="ARBA" id="ARBA00023012"/>
    </source>
</evidence>
<accession>A0A9E6XVC7</accession>
<dbReference type="Gene3D" id="1.20.5.1930">
    <property type="match status" value="1"/>
</dbReference>
<keyword evidence="3" id="KW-0597">Phosphoprotein</keyword>
<comment type="catalytic activity">
    <reaction evidence="1">
        <text>ATP + protein L-histidine = ADP + protein N-phospho-L-histidine.</text>
        <dbReference type="EC" id="2.7.13.3"/>
    </reaction>
</comment>
<feature type="transmembrane region" description="Helical" evidence="9">
    <location>
        <begin position="208"/>
        <end position="228"/>
    </location>
</feature>
<sequence length="580" mass="60700">MLLPASPRVVRPARSRAVPRTLPLALAALGATLLLLGAVEIALLEAGPATPTWAVLLFPLVGWIYAAAGLLAWWRRPSNRTGAVMVGGGVAWLVAGLVNSDVTALLAAGLIAVTVPLAVVVHLLHVFPSGRLRGRLSRATVLAGYAVCLVLQAPEYLFGPPNPLQVADRHDLDRAGFWVQSAAGAAVMVVTAIILGRRLRQTPRAQRWVVGPLYVYGIIAVLFVPLTGSINELFPWGDGVPLTVTQLGLLAAVPVVFAFAVLRGGFARTGEIEELGASLGARQGGRADMRDALAGVLGDRSVALLFWVPQAGGYVDADGRPARLPDAGSDRAAVEVATAGRRVGAIVYDATLIADGRTVEAAGRVIALALDRERLTAELRVSREGLRRSRARLVEAEDRERRRISRDLHDGLQTRLVLLAVEAQRAAGDTTELRAGLEAAIAELRELVQGVMPAALTQGGLYAAAEDLADRAPVPVELDLSPGSDGLPAAVESTGWFVLSEAVTNAVKHAGARELYLSLGQIDGCLRIEVADDGVGGAAVDRGTGLRGMADRVEAHDGRLTVDSPAGGGTRIVAEVPCGS</sequence>
<evidence type="ECO:0000256" key="6">
    <source>
        <dbReference type="ARBA" id="ARBA00022777"/>
    </source>
</evidence>
<feature type="transmembrane region" description="Helical" evidence="9">
    <location>
        <begin position="177"/>
        <end position="196"/>
    </location>
</feature>
<dbReference type="PANTHER" id="PTHR24421:SF10">
    <property type="entry name" value="NITRATE_NITRITE SENSOR PROTEIN NARQ"/>
    <property type="match status" value="1"/>
</dbReference>
<feature type="transmembrane region" description="Helical" evidence="9">
    <location>
        <begin position="240"/>
        <end position="262"/>
    </location>
</feature>
<reference evidence="11" key="1">
    <citation type="journal article" date="2022" name="Int. J. Syst. Evol. Microbiol.">
        <title>Pseudomonas aegrilactucae sp. nov. and Pseudomonas morbosilactucae sp. nov., pathogens causing bacterial rot of lettuce in Japan.</title>
        <authorList>
            <person name="Sawada H."/>
            <person name="Fujikawa T."/>
            <person name="Satou M."/>
        </authorList>
    </citation>
    <scope>NUCLEOTIDE SEQUENCE</scope>
    <source>
        <strain evidence="11">0166_1</strain>
    </source>
</reference>
<feature type="transmembrane region" description="Helical" evidence="9">
    <location>
        <begin position="21"/>
        <end position="44"/>
    </location>
</feature>
<evidence type="ECO:0000256" key="1">
    <source>
        <dbReference type="ARBA" id="ARBA00000085"/>
    </source>
</evidence>
<feature type="transmembrane region" description="Helical" evidence="9">
    <location>
        <begin position="81"/>
        <end position="98"/>
    </location>
</feature>
<dbReference type="GO" id="GO:0000155">
    <property type="term" value="F:phosphorelay sensor kinase activity"/>
    <property type="evidence" value="ECO:0007669"/>
    <property type="project" value="InterPro"/>
</dbReference>
<keyword evidence="9" id="KW-0812">Transmembrane</keyword>
<protein>
    <recommendedName>
        <fullName evidence="2">histidine kinase</fullName>
        <ecNumber evidence="2">2.7.13.3</ecNumber>
    </recommendedName>
</protein>
<dbReference type="GO" id="GO:0016020">
    <property type="term" value="C:membrane"/>
    <property type="evidence" value="ECO:0007669"/>
    <property type="project" value="InterPro"/>
</dbReference>
<proteinExistence type="predicted"/>
<feature type="transmembrane region" description="Helical" evidence="9">
    <location>
        <begin position="104"/>
        <end position="127"/>
    </location>
</feature>
<dbReference type="EC" id="2.7.13.3" evidence="2"/>
<dbReference type="Proteomes" id="UP001162834">
    <property type="component" value="Chromosome"/>
</dbReference>
<dbReference type="AlphaFoldDB" id="A0A9E6XVC7"/>
<keyword evidence="9" id="KW-1133">Transmembrane helix</keyword>
<dbReference type="Pfam" id="PF07730">
    <property type="entry name" value="HisKA_3"/>
    <property type="match status" value="1"/>
</dbReference>
<keyword evidence="4" id="KW-0808">Transferase</keyword>
<evidence type="ECO:0000256" key="3">
    <source>
        <dbReference type="ARBA" id="ARBA00022553"/>
    </source>
</evidence>
<keyword evidence="6" id="KW-0418">Kinase</keyword>
<dbReference type="Pfam" id="PF02518">
    <property type="entry name" value="HATPase_c"/>
    <property type="match status" value="1"/>
</dbReference>
<dbReference type="Gene3D" id="3.30.565.10">
    <property type="entry name" value="Histidine kinase-like ATPase, C-terminal domain"/>
    <property type="match status" value="1"/>
</dbReference>
<evidence type="ECO:0000313" key="12">
    <source>
        <dbReference type="Proteomes" id="UP001162834"/>
    </source>
</evidence>
<dbReference type="CDD" id="cd16917">
    <property type="entry name" value="HATPase_UhpB-NarQ-NarX-like"/>
    <property type="match status" value="1"/>
</dbReference>
<keyword evidence="5" id="KW-0547">Nucleotide-binding</keyword>
<evidence type="ECO:0000313" key="11">
    <source>
        <dbReference type="EMBL" id="UGS35118.1"/>
    </source>
</evidence>
<dbReference type="InterPro" id="IPR003594">
    <property type="entry name" value="HATPase_dom"/>
</dbReference>
<name>A0A9E6XVC7_9ACTN</name>
<keyword evidence="7" id="KW-0067">ATP-binding</keyword>
<evidence type="ECO:0000256" key="7">
    <source>
        <dbReference type="ARBA" id="ARBA00022840"/>
    </source>
</evidence>
<feature type="transmembrane region" description="Helical" evidence="9">
    <location>
        <begin position="56"/>
        <end position="74"/>
    </location>
</feature>